<gene>
    <name evidence="1" type="ORF">I4F81_000565</name>
</gene>
<evidence type="ECO:0000313" key="1">
    <source>
        <dbReference type="EMBL" id="KAK1857951.1"/>
    </source>
</evidence>
<sequence length="180" mass="18395">MPTHVVGAFPRGAAAVAPTLRTAAASSPARRARMAATDSPSPYETGAPKVVAPEGPVRTPAQLAEAAAARAAAATARVAAARLRVEEERAAAAESPRAKAPGAAASTDEEEANEGDPYLRETMKQYVPPLVTTAFVSGCVALGEAAALTLALFFCIPCGHLFSCFCACPLCPLGSHYQVC</sequence>
<keyword evidence="2" id="KW-1185">Reference proteome</keyword>
<dbReference type="Proteomes" id="UP000798662">
    <property type="component" value="Chromosome 1"/>
</dbReference>
<reference evidence="1" key="1">
    <citation type="submission" date="2019-11" db="EMBL/GenBank/DDBJ databases">
        <title>Nori genome reveals adaptations in red seaweeds to the harsh intertidal environment.</title>
        <authorList>
            <person name="Wang D."/>
            <person name="Mao Y."/>
        </authorList>
    </citation>
    <scope>NUCLEOTIDE SEQUENCE</scope>
    <source>
        <tissue evidence="1">Gametophyte</tissue>
    </source>
</reference>
<name>A0ACC3BJN8_PYRYE</name>
<organism evidence="1 2">
    <name type="scientific">Pyropia yezoensis</name>
    <name type="common">Susabi-nori</name>
    <name type="synonym">Porphyra yezoensis</name>
    <dbReference type="NCBI Taxonomy" id="2788"/>
    <lineage>
        <taxon>Eukaryota</taxon>
        <taxon>Rhodophyta</taxon>
        <taxon>Bangiophyceae</taxon>
        <taxon>Bangiales</taxon>
        <taxon>Bangiaceae</taxon>
        <taxon>Pyropia</taxon>
    </lineage>
</organism>
<proteinExistence type="predicted"/>
<evidence type="ECO:0000313" key="2">
    <source>
        <dbReference type="Proteomes" id="UP000798662"/>
    </source>
</evidence>
<dbReference type="EMBL" id="CM020618">
    <property type="protein sequence ID" value="KAK1857951.1"/>
    <property type="molecule type" value="Genomic_DNA"/>
</dbReference>
<protein>
    <submittedName>
        <fullName evidence="1">Uncharacterized protein</fullName>
    </submittedName>
</protein>
<accession>A0ACC3BJN8</accession>
<comment type="caution">
    <text evidence="1">The sequence shown here is derived from an EMBL/GenBank/DDBJ whole genome shotgun (WGS) entry which is preliminary data.</text>
</comment>